<gene>
    <name evidence="2" type="ORF">PCOR1329_LOCUS33105</name>
</gene>
<organism evidence="2 3">
    <name type="scientific">Prorocentrum cordatum</name>
    <dbReference type="NCBI Taxonomy" id="2364126"/>
    <lineage>
        <taxon>Eukaryota</taxon>
        <taxon>Sar</taxon>
        <taxon>Alveolata</taxon>
        <taxon>Dinophyceae</taxon>
        <taxon>Prorocentrales</taxon>
        <taxon>Prorocentraceae</taxon>
        <taxon>Prorocentrum</taxon>
    </lineage>
</organism>
<feature type="non-terminal residue" evidence="2">
    <location>
        <position position="1"/>
    </location>
</feature>
<protein>
    <submittedName>
        <fullName evidence="2">Uncharacterized protein</fullName>
    </submittedName>
</protein>
<feature type="compositionally biased region" description="Basic and acidic residues" evidence="1">
    <location>
        <begin position="352"/>
        <end position="362"/>
    </location>
</feature>
<sequence>PQGPLQHAAPQAFAAGPDLKRPRVDGAPDATQGEARQSGTIVWYNGRRRLGRLRADGHGRLLRIPGHGAPNGALAPPVPGGLMHGTRVTYLLSWAGPEQEPAAVDVRPIPGQVGLSCGGDSQAGRRPANEDRTVAVDLQERWEASQHDEHAQPRLAAFIKHLQRNTNTERGRQGRRASGSTPPSHGGSGGFLARGVLLAAPIEAEGRRSNGPPGHGPELRRGPELWASALEVVLEEPLCSDEESLYGTVRQHAILSDCMSRRGVLLIGPRYGVLQSPVMAALTLGGGGRVVVLWQRWGGGVGASRRCDSTPLAHVATPGGAKTLDVPLCSSRGRARGGRERYTMPRRSPRGTAREPDGAVPF</sequence>
<evidence type="ECO:0000313" key="3">
    <source>
        <dbReference type="Proteomes" id="UP001189429"/>
    </source>
</evidence>
<name>A0ABN9SVV7_9DINO</name>
<proteinExistence type="predicted"/>
<dbReference type="Proteomes" id="UP001189429">
    <property type="component" value="Unassembled WGS sequence"/>
</dbReference>
<keyword evidence="3" id="KW-1185">Reference proteome</keyword>
<accession>A0ABN9SVV7</accession>
<reference evidence="2" key="1">
    <citation type="submission" date="2023-10" db="EMBL/GenBank/DDBJ databases">
        <authorList>
            <person name="Chen Y."/>
            <person name="Shah S."/>
            <person name="Dougan E. K."/>
            <person name="Thang M."/>
            <person name="Chan C."/>
        </authorList>
    </citation>
    <scope>NUCLEOTIDE SEQUENCE [LARGE SCALE GENOMIC DNA]</scope>
</reference>
<feature type="region of interest" description="Disordered" evidence="1">
    <location>
        <begin position="165"/>
        <end position="190"/>
    </location>
</feature>
<dbReference type="EMBL" id="CAUYUJ010013747">
    <property type="protein sequence ID" value="CAK0836678.1"/>
    <property type="molecule type" value="Genomic_DNA"/>
</dbReference>
<feature type="region of interest" description="Disordered" evidence="1">
    <location>
        <begin position="332"/>
        <end position="362"/>
    </location>
</feature>
<comment type="caution">
    <text evidence="2">The sequence shown here is derived from an EMBL/GenBank/DDBJ whole genome shotgun (WGS) entry which is preliminary data.</text>
</comment>
<evidence type="ECO:0000313" key="2">
    <source>
        <dbReference type="EMBL" id="CAK0836678.1"/>
    </source>
</evidence>
<feature type="region of interest" description="Disordered" evidence="1">
    <location>
        <begin position="1"/>
        <end position="38"/>
    </location>
</feature>
<evidence type="ECO:0000256" key="1">
    <source>
        <dbReference type="SAM" id="MobiDB-lite"/>
    </source>
</evidence>